<keyword evidence="2" id="KW-0539">Nucleus</keyword>
<dbReference type="GO" id="GO:0000976">
    <property type="term" value="F:transcription cis-regulatory region binding"/>
    <property type="evidence" value="ECO:0007669"/>
    <property type="project" value="InterPro"/>
</dbReference>
<feature type="compositionally biased region" description="Polar residues" evidence="3">
    <location>
        <begin position="7"/>
        <end position="22"/>
    </location>
</feature>
<sequence length="838" mass="94942">MFELFETPSSNLTSTSRYNPHNNRGRPKQTGNGVSKRNQQMRDAQRALRARKQQYILNLETSNQELLRENSLLKQQLHASDSSVNLFRSVECSNPSCITRINQLQTTIDELIASSQYSLSAKSTLPQTASNSRLSQQQTVIRETHSPYLDSDSSARSNPLQSNGDNMDIFDDLFSAIMNPLEQIVEHTSSFFDEIWNIGDTDALLSTTQAVSDPVKSAEETFGPLVLEPYKTEVKALPSLGDSTIVERAFNIIVKQSQVTDIQESRILMLRSIRESWRLRSRCNITDKSKIIKIMARLYFKNVNHYAHSRRICAPPNMPKTNIITDFAFAPHRIKAFCSALQAIPSLANMKDELTIFSMTLTGKFDATAFFRFQLHFHTFLEACKTEEEAIECWFAMELLRQPAETEMDELLAGVEASKLMSGRSSGCYDPHNTRGRPKVTNDSENKRIQQMRNAQRTLRARKQEYLLKLETENKKLLQENTSLKIQQQLINGNSDFDIPCLNPQCIAKTLELQAQIDSLSVLYFGTPASTAPKSNSTIETIIMPHGRIEKGAGNPIRSIADSIPFPGCPQVTSTNADIFNDLFSGTVGSNIENISMFDHIWNFGDATEVPVVADSVKSAEEIFGPIVIEPYKSERQALTSIGDTKITDRLFDVAVVSVFYSVIALASTKFSQATDTREAKILNLRLVREQWRLRSRCTKPCDRNEFIKITARLIFKNFRQLEHSQKLCILTPFPNENFVSDFIKFESRRVDAFCHALQAIPSLSNMQDEIKSFAISIQQEPLNIHDFFRLKLQLHTFFGMCKTEKDAIDCFFSVELLRQPTDHDMDELLAGFEAATI</sequence>
<dbReference type="PANTHER" id="PTHR40621:SF6">
    <property type="entry name" value="AP-1-LIKE TRANSCRIPTION FACTOR YAP1-RELATED"/>
    <property type="match status" value="1"/>
</dbReference>
<evidence type="ECO:0000256" key="3">
    <source>
        <dbReference type="SAM" id="MobiDB-lite"/>
    </source>
</evidence>
<evidence type="ECO:0000256" key="2">
    <source>
        <dbReference type="ARBA" id="ARBA00023242"/>
    </source>
</evidence>
<evidence type="ECO:0000259" key="4">
    <source>
        <dbReference type="SMART" id="SM00338"/>
    </source>
</evidence>
<dbReference type="PANTHER" id="PTHR40621">
    <property type="entry name" value="TRANSCRIPTION FACTOR KAPC-RELATED"/>
    <property type="match status" value="1"/>
</dbReference>
<gene>
    <name evidence="5" type="ORF">HK100_000090</name>
</gene>
<feature type="compositionally biased region" description="Polar residues" evidence="3">
    <location>
        <begin position="29"/>
        <end position="42"/>
    </location>
</feature>
<accession>A0AAD5XGL0</accession>
<dbReference type="InterPro" id="IPR046347">
    <property type="entry name" value="bZIP_sf"/>
</dbReference>
<dbReference type="Proteomes" id="UP001211907">
    <property type="component" value="Unassembled WGS sequence"/>
</dbReference>
<dbReference type="EMBL" id="JADGJH010000101">
    <property type="protein sequence ID" value="KAJ3138157.1"/>
    <property type="molecule type" value="Genomic_DNA"/>
</dbReference>
<feature type="region of interest" description="Disordered" evidence="3">
    <location>
        <begin position="1"/>
        <end position="47"/>
    </location>
</feature>
<dbReference type="SMART" id="SM00338">
    <property type="entry name" value="BRLZ"/>
    <property type="match status" value="2"/>
</dbReference>
<feature type="domain" description="BZIP" evidence="4">
    <location>
        <begin position="440"/>
        <end position="515"/>
    </location>
</feature>
<comment type="caution">
    <text evidence="5">The sequence shown here is derived from an EMBL/GenBank/DDBJ whole genome shotgun (WGS) entry which is preliminary data.</text>
</comment>
<dbReference type="SUPFAM" id="SSF57959">
    <property type="entry name" value="Leucine zipper domain"/>
    <property type="match status" value="2"/>
</dbReference>
<evidence type="ECO:0000256" key="1">
    <source>
        <dbReference type="ARBA" id="ARBA00004123"/>
    </source>
</evidence>
<comment type="subcellular location">
    <subcellularLocation>
        <location evidence="1">Nucleus</location>
    </subcellularLocation>
</comment>
<evidence type="ECO:0000313" key="5">
    <source>
        <dbReference type="EMBL" id="KAJ3138157.1"/>
    </source>
</evidence>
<dbReference type="Gene3D" id="1.20.5.170">
    <property type="match status" value="2"/>
</dbReference>
<reference evidence="5" key="1">
    <citation type="submission" date="2020-05" db="EMBL/GenBank/DDBJ databases">
        <title>Phylogenomic resolution of chytrid fungi.</title>
        <authorList>
            <person name="Stajich J.E."/>
            <person name="Amses K."/>
            <person name="Simmons R."/>
            <person name="Seto K."/>
            <person name="Myers J."/>
            <person name="Bonds A."/>
            <person name="Quandt C.A."/>
            <person name="Barry K."/>
            <person name="Liu P."/>
            <person name="Grigoriev I."/>
            <person name="Longcore J.E."/>
            <person name="James T.Y."/>
        </authorList>
    </citation>
    <scope>NUCLEOTIDE SEQUENCE</scope>
    <source>
        <strain evidence="5">JEL0513</strain>
    </source>
</reference>
<name>A0AAD5XGL0_9FUNG</name>
<evidence type="ECO:0000313" key="6">
    <source>
        <dbReference type="Proteomes" id="UP001211907"/>
    </source>
</evidence>
<proteinExistence type="predicted"/>
<dbReference type="InterPro" id="IPR050936">
    <property type="entry name" value="AP-1-like"/>
</dbReference>
<feature type="domain" description="BZIP" evidence="4">
    <location>
        <begin position="32"/>
        <end position="94"/>
    </location>
</feature>
<feature type="region of interest" description="Disordered" evidence="3">
    <location>
        <begin position="424"/>
        <end position="445"/>
    </location>
</feature>
<organism evidence="5 6">
    <name type="scientific">Physocladia obscura</name>
    <dbReference type="NCBI Taxonomy" id="109957"/>
    <lineage>
        <taxon>Eukaryota</taxon>
        <taxon>Fungi</taxon>
        <taxon>Fungi incertae sedis</taxon>
        <taxon>Chytridiomycota</taxon>
        <taxon>Chytridiomycota incertae sedis</taxon>
        <taxon>Chytridiomycetes</taxon>
        <taxon>Chytridiales</taxon>
        <taxon>Chytriomycetaceae</taxon>
        <taxon>Physocladia</taxon>
    </lineage>
</organism>
<dbReference type="GO" id="GO:0090575">
    <property type="term" value="C:RNA polymerase II transcription regulator complex"/>
    <property type="evidence" value="ECO:0007669"/>
    <property type="project" value="TreeGrafter"/>
</dbReference>
<dbReference type="CDD" id="cd14688">
    <property type="entry name" value="bZIP_YAP"/>
    <property type="match status" value="2"/>
</dbReference>
<dbReference type="InterPro" id="IPR004827">
    <property type="entry name" value="bZIP"/>
</dbReference>
<dbReference type="AlphaFoldDB" id="A0AAD5XGL0"/>
<keyword evidence="6" id="KW-1185">Reference proteome</keyword>
<protein>
    <recommendedName>
        <fullName evidence="4">BZIP domain-containing protein</fullName>
    </recommendedName>
</protein>
<dbReference type="GO" id="GO:0001228">
    <property type="term" value="F:DNA-binding transcription activator activity, RNA polymerase II-specific"/>
    <property type="evidence" value="ECO:0007669"/>
    <property type="project" value="TreeGrafter"/>
</dbReference>